<feature type="transmembrane region" description="Helical" evidence="1">
    <location>
        <begin position="24"/>
        <end position="52"/>
    </location>
</feature>
<organism evidence="2 3">
    <name type="scientific">Paraburkholderia domus</name>
    <dbReference type="NCBI Taxonomy" id="2793075"/>
    <lineage>
        <taxon>Bacteria</taxon>
        <taxon>Pseudomonadati</taxon>
        <taxon>Pseudomonadota</taxon>
        <taxon>Betaproteobacteria</taxon>
        <taxon>Burkholderiales</taxon>
        <taxon>Burkholderiaceae</taxon>
        <taxon>Paraburkholderia</taxon>
    </lineage>
</organism>
<gene>
    <name evidence="2" type="ORF">R70211_00849</name>
</gene>
<feature type="transmembrane region" description="Helical" evidence="1">
    <location>
        <begin position="233"/>
        <end position="250"/>
    </location>
</feature>
<dbReference type="AlphaFoldDB" id="A0A9N8ML23"/>
<evidence type="ECO:0000256" key="1">
    <source>
        <dbReference type="SAM" id="Phobius"/>
    </source>
</evidence>
<dbReference type="Pfam" id="PF14897">
    <property type="entry name" value="EpsG"/>
    <property type="match status" value="1"/>
</dbReference>
<feature type="transmembrane region" description="Helical" evidence="1">
    <location>
        <begin position="107"/>
        <end position="130"/>
    </location>
</feature>
<protein>
    <recommendedName>
        <fullName evidence="4">EpsG family protein</fullName>
    </recommendedName>
</protein>
<name>A0A9N8ML23_9BURK</name>
<feature type="transmembrane region" description="Helical" evidence="1">
    <location>
        <begin position="345"/>
        <end position="362"/>
    </location>
</feature>
<reference evidence="2" key="1">
    <citation type="submission" date="2021-02" db="EMBL/GenBank/DDBJ databases">
        <authorList>
            <person name="Vanwijnsberghe S."/>
        </authorList>
    </citation>
    <scope>NUCLEOTIDE SEQUENCE</scope>
    <source>
        <strain evidence="2">R-70211</strain>
    </source>
</reference>
<evidence type="ECO:0000313" key="3">
    <source>
        <dbReference type="Proteomes" id="UP000675121"/>
    </source>
</evidence>
<feature type="transmembrane region" description="Helical" evidence="1">
    <location>
        <begin position="320"/>
        <end position="339"/>
    </location>
</feature>
<feature type="transmembrane region" description="Helical" evidence="1">
    <location>
        <begin position="204"/>
        <end position="226"/>
    </location>
</feature>
<keyword evidence="1" id="KW-0472">Membrane</keyword>
<dbReference type="Proteomes" id="UP000675121">
    <property type="component" value="Unassembled WGS sequence"/>
</dbReference>
<feature type="transmembrane region" description="Helical" evidence="1">
    <location>
        <begin position="278"/>
        <end position="299"/>
    </location>
</feature>
<accession>A0A9N8ML23</accession>
<feature type="transmembrane region" description="Helical" evidence="1">
    <location>
        <begin position="136"/>
        <end position="154"/>
    </location>
</feature>
<keyword evidence="1" id="KW-1133">Transmembrane helix</keyword>
<proteinExistence type="predicted"/>
<keyword evidence="1" id="KW-0812">Transmembrane</keyword>
<evidence type="ECO:0000313" key="2">
    <source>
        <dbReference type="EMBL" id="CAE6866612.1"/>
    </source>
</evidence>
<dbReference type="InterPro" id="IPR049458">
    <property type="entry name" value="EpsG-like"/>
</dbReference>
<comment type="caution">
    <text evidence="2">The sequence shown here is derived from an EMBL/GenBank/DDBJ whole genome shotgun (WGS) entry which is preliminary data.</text>
</comment>
<feature type="transmembrane region" description="Helical" evidence="1">
    <location>
        <begin position="161"/>
        <end position="178"/>
    </location>
</feature>
<evidence type="ECO:0008006" key="4">
    <source>
        <dbReference type="Google" id="ProtNLM"/>
    </source>
</evidence>
<sequence>MASVTLIGRAGAERTPPIRWSRGTLWAALFGAVLFSALFPFATFYFVLLLVAFTSGIHSPRREIVSLLCVGAIAVLGPLLALKLPLDNGGNDKIQYLDFMRTMGASGILNYLIAQPELLSFSSLYVAWALFGPTDLAFLFIFALFFSLMLFAVWRIEYRAIPIFVVLLTSSAAFYSSYGNVIRQSMAFPFLLLLISSQQGKRRFVFFILAGFAHIPSLLITAPYLAYRMFGKWVVWVSGLIAAAILFISARNMQAFSAFSGDDGYLSKKINLYSTWDAYSIATVAAMATGIFLINNLIWRRMRRKAVLSSISSVDRVLEGLLVASNFAFMGLFATYNLAKVFERIYIYFFVISLVYLSIVIARRRSGPTKTLVILGALAYSVYGLLKNLEIQDLLFSGHPIGYLTASFLDLYRSFL</sequence>
<keyword evidence="3" id="KW-1185">Reference proteome</keyword>
<dbReference type="EMBL" id="CAJNAS010000002">
    <property type="protein sequence ID" value="CAE6866612.1"/>
    <property type="molecule type" value="Genomic_DNA"/>
</dbReference>
<feature type="transmembrane region" description="Helical" evidence="1">
    <location>
        <begin position="64"/>
        <end position="86"/>
    </location>
</feature>
<dbReference type="RefSeq" id="WP_201107826.1">
    <property type="nucleotide sequence ID" value="NZ_CAJNAS010000002.1"/>
</dbReference>